<feature type="coiled-coil region" evidence="1">
    <location>
        <begin position="31"/>
        <end position="83"/>
    </location>
</feature>
<comment type="caution">
    <text evidence="2">The sequence shown here is derived from an EMBL/GenBank/DDBJ whole genome shotgun (WGS) entry which is preliminary data.</text>
</comment>
<evidence type="ECO:0000313" key="3">
    <source>
        <dbReference type="Proteomes" id="UP000548632"/>
    </source>
</evidence>
<dbReference type="CDD" id="cd03801">
    <property type="entry name" value="GT4_PimA-like"/>
    <property type="match status" value="1"/>
</dbReference>
<keyword evidence="3" id="KW-1185">Reference proteome</keyword>
<keyword evidence="1" id="KW-0175">Coiled coil</keyword>
<accession>A0A839H907</accession>
<evidence type="ECO:0000313" key="2">
    <source>
        <dbReference type="EMBL" id="MBB1125040.1"/>
    </source>
</evidence>
<dbReference type="GO" id="GO:0016740">
    <property type="term" value="F:transferase activity"/>
    <property type="evidence" value="ECO:0007669"/>
    <property type="project" value="UniProtKB-KW"/>
</dbReference>
<gene>
    <name evidence="2" type="ORF">HUK38_02195</name>
</gene>
<proteinExistence type="predicted"/>
<reference evidence="2 3" key="1">
    <citation type="journal article" date="2020" name="Arch. Microbiol.">
        <title>The genome sequence of the giant phototrophic gammaproteobacterium Thiospirillum jenense gives insight into its physiological properties and phylogenetic relationships.</title>
        <authorList>
            <person name="Imhoff J.F."/>
            <person name="Meyer T.E."/>
            <person name="Kyndt J.A."/>
        </authorList>
    </citation>
    <scope>NUCLEOTIDE SEQUENCE [LARGE SCALE GENOMIC DNA]</scope>
    <source>
        <strain evidence="2 3">DSM 216</strain>
    </source>
</reference>
<dbReference type="AlphaFoldDB" id="A0A839H907"/>
<keyword evidence="2" id="KW-0808">Transferase</keyword>
<organism evidence="2 3">
    <name type="scientific">Thiospirillum jenense</name>
    <dbReference type="NCBI Taxonomy" id="1653858"/>
    <lineage>
        <taxon>Bacteria</taxon>
        <taxon>Pseudomonadati</taxon>
        <taxon>Pseudomonadota</taxon>
        <taxon>Gammaproteobacteria</taxon>
        <taxon>Chromatiales</taxon>
        <taxon>Chromatiaceae</taxon>
        <taxon>Thiospirillum</taxon>
    </lineage>
</organism>
<dbReference type="RefSeq" id="WP_182582149.1">
    <property type="nucleotide sequence ID" value="NZ_JABVCQ010000003.1"/>
</dbReference>
<dbReference type="EMBL" id="JABVCQ010000003">
    <property type="protein sequence ID" value="MBB1125040.1"/>
    <property type="molecule type" value="Genomic_DNA"/>
</dbReference>
<sequence length="781" mass="86609">MSIKTRLVFEWRRIRHALAALLHVGNTRTRVVMLEAQLAQQAAILTQLQQQLNQTQQQHAAAFNQLQQQVADEAQRRDELANQLGELVQWLAQNEQRSAQRAELTMTLMQKIAELVEWLAHQEARLQLQAVRLNDFQQDQQREFAAVRNELAELKTAVPRLAGTVLTTMRQPLDMSIQRQLDELRADLRQRQLTVAVASNIPVAPLPPLRCFDAPVPWLPAHPGRDYLVTQPYTLLYVGALQPDHAQSRLLECLYQLRRVDDGNVALILASPLGAADDANYLAALTEYAAQLGLSDQVELRPQANSAQLSATYHAADLYLSLAEPSVLTNSATVAAVQRALWHELLVLVYGVTPIMPMAQLLPNEARLTALAADQVVAEIKQVWCDRNRRQRQWAEQRRRSGYAPALVTAPLTVRIEGPCDSSYSLALVNTGVARALHHAGDQVALYQTDGYGDTRPQRSFLATNPDLAPLTRSRLRQVMVTLRNVYPPRTNALRGLVRIIGPYGWEESGFPHQWIRAFNRRLSGVLCLSDYVRDVLIANGLKIPAITTGLVADALLDHSPRAPAGVTLPGGYRLLHVSSGFPRKGVDVLLQVHSRLPPEMALIIKTFANPHNVVEAELTRWGYRRQGRDAVASRWVNGPRRVLVIEVELAPAEMVWLYQQVNQLVAPSRGEGFGLPMAEAMLFDVPVVTTDAGGQRDFCTPETAWLVRSRLVAAQTHFALPGSQWAAPDAASLRAAILAVRAASAAERRSRTTAARALVLARYSQAAVAWRIHAAVVALN</sequence>
<protein>
    <submittedName>
        <fullName evidence="2">Glycosyltransferase</fullName>
    </submittedName>
</protein>
<dbReference type="PANTHER" id="PTHR46656">
    <property type="entry name" value="PUTATIVE-RELATED"/>
    <property type="match status" value="1"/>
</dbReference>
<name>A0A839H907_9GAMM</name>
<dbReference type="Proteomes" id="UP000548632">
    <property type="component" value="Unassembled WGS sequence"/>
</dbReference>
<evidence type="ECO:0000256" key="1">
    <source>
        <dbReference type="SAM" id="Coils"/>
    </source>
</evidence>
<dbReference type="Pfam" id="PF13692">
    <property type="entry name" value="Glyco_trans_1_4"/>
    <property type="match status" value="1"/>
</dbReference>
<dbReference type="PANTHER" id="PTHR46656:SF3">
    <property type="entry name" value="PUTATIVE-RELATED"/>
    <property type="match status" value="1"/>
</dbReference>
<dbReference type="Gene3D" id="3.40.50.2000">
    <property type="entry name" value="Glycogen Phosphorylase B"/>
    <property type="match status" value="2"/>
</dbReference>
<dbReference type="SUPFAM" id="SSF53756">
    <property type="entry name" value="UDP-Glycosyltransferase/glycogen phosphorylase"/>
    <property type="match status" value="2"/>
</dbReference>